<evidence type="ECO:0000256" key="9">
    <source>
        <dbReference type="PROSITE-ProRule" id="PRU00706"/>
    </source>
</evidence>
<evidence type="ECO:0000256" key="2">
    <source>
        <dbReference type="ARBA" id="ARBA00000937"/>
    </source>
</evidence>
<keyword evidence="14" id="KW-1185">Reference proteome</keyword>
<evidence type="ECO:0000256" key="10">
    <source>
        <dbReference type="RuleBase" id="RU004011"/>
    </source>
</evidence>
<dbReference type="SMART" id="SM00562">
    <property type="entry name" value="NDK"/>
    <property type="match status" value="1"/>
</dbReference>
<dbReference type="Gene3D" id="3.30.70.141">
    <property type="entry name" value="Nucleoside diphosphate kinase-like domain"/>
    <property type="match status" value="1"/>
</dbReference>
<dbReference type="SUPFAM" id="SSF54919">
    <property type="entry name" value="Nucleoside diphosphate kinase, NDK"/>
    <property type="match status" value="1"/>
</dbReference>
<dbReference type="Proteomes" id="UP000708148">
    <property type="component" value="Unassembled WGS sequence"/>
</dbReference>
<feature type="active site" description="Pros-phosphohistidine intermediate" evidence="9">
    <location>
        <position position="135"/>
    </location>
</feature>
<dbReference type="PROSITE" id="PS00469">
    <property type="entry name" value="NDPK"/>
    <property type="match status" value="1"/>
</dbReference>
<dbReference type="FunFam" id="3.30.70.141:FF:000002">
    <property type="entry name" value="Nucleoside diphosphate kinase"/>
    <property type="match status" value="1"/>
</dbReference>
<dbReference type="GO" id="GO:0006183">
    <property type="term" value="P:GTP biosynthetic process"/>
    <property type="evidence" value="ECO:0007669"/>
    <property type="project" value="InterPro"/>
</dbReference>
<evidence type="ECO:0000259" key="12">
    <source>
        <dbReference type="SMART" id="SM00562"/>
    </source>
</evidence>
<dbReference type="PANTHER" id="PTHR11349">
    <property type="entry name" value="NUCLEOSIDE DIPHOSPHATE KINASE"/>
    <property type="match status" value="1"/>
</dbReference>
<comment type="catalytic activity">
    <reaction evidence="1 11">
        <text>a 2'-deoxyribonucleoside 5'-diphosphate + ATP = a 2'-deoxyribonucleoside 5'-triphosphate + ADP</text>
        <dbReference type="Rhea" id="RHEA:44640"/>
        <dbReference type="ChEBI" id="CHEBI:30616"/>
        <dbReference type="ChEBI" id="CHEBI:61560"/>
        <dbReference type="ChEBI" id="CHEBI:73316"/>
        <dbReference type="ChEBI" id="CHEBI:456216"/>
        <dbReference type="EC" id="2.7.4.6"/>
    </reaction>
</comment>
<feature type="binding site" evidence="9">
    <location>
        <position position="122"/>
    </location>
    <ligand>
        <name>ATP</name>
        <dbReference type="ChEBI" id="CHEBI:30616"/>
    </ligand>
</feature>
<evidence type="ECO:0000313" key="14">
    <source>
        <dbReference type="Proteomes" id="UP000708148"/>
    </source>
</evidence>
<feature type="binding site" evidence="9">
    <location>
        <position position="132"/>
    </location>
    <ligand>
        <name>ATP</name>
        <dbReference type="ChEBI" id="CHEBI:30616"/>
    </ligand>
</feature>
<dbReference type="OrthoDB" id="2162449at2759"/>
<dbReference type="GO" id="GO:0006241">
    <property type="term" value="P:CTP biosynthetic process"/>
    <property type="evidence" value="ECO:0007669"/>
    <property type="project" value="InterPro"/>
</dbReference>
<dbReference type="InterPro" id="IPR036850">
    <property type="entry name" value="NDK-like_dom_sf"/>
</dbReference>
<evidence type="ECO:0000313" key="13">
    <source>
        <dbReference type="EMBL" id="CAD7695463.1"/>
    </source>
</evidence>
<reference evidence="13" key="1">
    <citation type="submission" date="2020-12" db="EMBL/GenBank/DDBJ databases">
        <authorList>
            <person name="Iha C."/>
        </authorList>
    </citation>
    <scope>NUCLEOTIDE SEQUENCE</scope>
</reference>
<accession>A0A8S1ILF3</accession>
<evidence type="ECO:0000256" key="11">
    <source>
        <dbReference type="RuleBase" id="RU004013"/>
    </source>
</evidence>
<dbReference type="NCBIfam" id="NF001908">
    <property type="entry name" value="PRK00668.1"/>
    <property type="match status" value="1"/>
</dbReference>
<evidence type="ECO:0000256" key="4">
    <source>
        <dbReference type="ARBA" id="ARBA00008142"/>
    </source>
</evidence>
<dbReference type="PROSITE" id="PS51374">
    <property type="entry name" value="NDPK_LIKE"/>
    <property type="match status" value="1"/>
</dbReference>
<dbReference type="EC" id="2.7.4.6" evidence="11"/>
<comment type="catalytic activity">
    <reaction evidence="2">
        <text>a ribonucleoside 5'-diphosphate + ATP = a ribonucleoside 5'-triphosphate + ADP</text>
        <dbReference type="Rhea" id="RHEA:18113"/>
        <dbReference type="ChEBI" id="CHEBI:30616"/>
        <dbReference type="ChEBI" id="CHEBI:57930"/>
        <dbReference type="ChEBI" id="CHEBI:61557"/>
        <dbReference type="ChEBI" id="CHEBI:456216"/>
        <dbReference type="EC" id="2.7.4.6"/>
    </reaction>
</comment>
<comment type="caution">
    <text evidence="13">The sequence shown here is derived from an EMBL/GenBank/DDBJ whole genome shotgun (WGS) entry which is preliminary data.</text>
</comment>
<dbReference type="HAMAP" id="MF_00451">
    <property type="entry name" value="NDP_kinase"/>
    <property type="match status" value="1"/>
</dbReference>
<dbReference type="GO" id="GO:0006228">
    <property type="term" value="P:UTP biosynthetic process"/>
    <property type="evidence" value="ECO:0007669"/>
    <property type="project" value="InterPro"/>
</dbReference>
<dbReference type="InterPro" id="IPR034907">
    <property type="entry name" value="NDK-like_dom"/>
</dbReference>
<evidence type="ECO:0000256" key="8">
    <source>
        <dbReference type="ARBA" id="ARBA00022840"/>
    </source>
</evidence>
<dbReference type="Pfam" id="PF00334">
    <property type="entry name" value="NDK"/>
    <property type="match status" value="1"/>
</dbReference>
<keyword evidence="7 11" id="KW-0418">Kinase</keyword>
<dbReference type="AlphaFoldDB" id="A0A8S1ILF3"/>
<evidence type="ECO:0000256" key="3">
    <source>
        <dbReference type="ARBA" id="ARBA00001946"/>
    </source>
</evidence>
<evidence type="ECO:0000256" key="5">
    <source>
        <dbReference type="ARBA" id="ARBA00022679"/>
    </source>
</evidence>
<sequence>MLGLSAAASVYAPEVYASSVQEKSFIMIKPDGIHRGLIADIIKRFEAKGYKLVAIKVMVPSKDLASKHYEEHAQRPFYPGLVTFLSSGPVVAMVWEGKDVIKYGRKMIGATNPLASTPGTIRGDYGIDVGRNIIHGSDSVESAQREIALWFGAGELAEYDLAMGKWVYE</sequence>
<feature type="binding site" evidence="9">
    <location>
        <position position="77"/>
    </location>
    <ligand>
        <name>ATP</name>
        <dbReference type="ChEBI" id="CHEBI:30616"/>
    </ligand>
</feature>
<protein>
    <recommendedName>
        <fullName evidence="11">Nucleoside diphosphate kinase</fullName>
        <ecNumber evidence="11">2.7.4.6</ecNumber>
    </recommendedName>
</protein>
<organism evidence="13 14">
    <name type="scientific">Ostreobium quekettii</name>
    <dbReference type="NCBI Taxonomy" id="121088"/>
    <lineage>
        <taxon>Eukaryota</taxon>
        <taxon>Viridiplantae</taxon>
        <taxon>Chlorophyta</taxon>
        <taxon>core chlorophytes</taxon>
        <taxon>Ulvophyceae</taxon>
        <taxon>TCBD clade</taxon>
        <taxon>Bryopsidales</taxon>
        <taxon>Ostreobineae</taxon>
        <taxon>Ostreobiaceae</taxon>
        <taxon>Ostreobium</taxon>
    </lineage>
</organism>
<dbReference type="InterPro" id="IPR001564">
    <property type="entry name" value="Nucleoside_diP_kinase"/>
</dbReference>
<evidence type="ECO:0000256" key="7">
    <source>
        <dbReference type="ARBA" id="ARBA00022777"/>
    </source>
</evidence>
<comment type="cofactor">
    <cofactor evidence="3">
        <name>Mg(2+)</name>
        <dbReference type="ChEBI" id="CHEBI:18420"/>
    </cofactor>
</comment>
<keyword evidence="6 11" id="KW-0547">Nucleotide-binding</keyword>
<name>A0A8S1ILF3_9CHLO</name>
<dbReference type="InterPro" id="IPR023005">
    <property type="entry name" value="Nucleoside_diP_kinase_AS"/>
</dbReference>
<feature type="domain" description="Nucleoside diphosphate kinase-like" evidence="12">
    <location>
        <begin position="21"/>
        <end position="158"/>
    </location>
</feature>
<keyword evidence="5 11" id="KW-0808">Transferase</keyword>
<feature type="binding site" evidence="9">
    <location>
        <position position="105"/>
    </location>
    <ligand>
        <name>ATP</name>
        <dbReference type="ChEBI" id="CHEBI:30616"/>
    </ligand>
</feature>
<dbReference type="CDD" id="cd04413">
    <property type="entry name" value="NDPk_I"/>
    <property type="match status" value="1"/>
</dbReference>
<dbReference type="EMBL" id="CAJHUC010000347">
    <property type="protein sequence ID" value="CAD7695463.1"/>
    <property type="molecule type" value="Genomic_DNA"/>
</dbReference>
<dbReference type="PRINTS" id="PR01243">
    <property type="entry name" value="NUCDPKINASE"/>
</dbReference>
<feature type="binding site" evidence="9">
    <location>
        <position position="29"/>
    </location>
    <ligand>
        <name>ATP</name>
        <dbReference type="ChEBI" id="CHEBI:30616"/>
    </ligand>
</feature>
<evidence type="ECO:0000256" key="1">
    <source>
        <dbReference type="ARBA" id="ARBA00000082"/>
    </source>
</evidence>
<comment type="similarity">
    <text evidence="4 9 10">Belongs to the NDK family.</text>
</comment>
<feature type="binding site" evidence="9">
    <location>
        <position position="111"/>
    </location>
    <ligand>
        <name>ATP</name>
        <dbReference type="ChEBI" id="CHEBI:30616"/>
    </ligand>
</feature>
<evidence type="ECO:0000256" key="6">
    <source>
        <dbReference type="ARBA" id="ARBA00022741"/>
    </source>
</evidence>
<gene>
    <name evidence="13" type="ORF">OSTQU699_LOCUS824</name>
</gene>
<proteinExistence type="inferred from homology"/>
<keyword evidence="8 11" id="KW-0067">ATP-binding</keyword>
<dbReference type="GO" id="GO:0005524">
    <property type="term" value="F:ATP binding"/>
    <property type="evidence" value="ECO:0007669"/>
    <property type="project" value="UniProtKB-KW"/>
</dbReference>
<dbReference type="GO" id="GO:0004550">
    <property type="term" value="F:nucleoside diphosphate kinase activity"/>
    <property type="evidence" value="ECO:0007669"/>
    <property type="project" value="UniProtKB-EC"/>
</dbReference>